<dbReference type="eggNOG" id="COG1263">
    <property type="taxonomic scope" value="Bacteria"/>
</dbReference>
<feature type="transmembrane region" description="Helical" evidence="1">
    <location>
        <begin position="138"/>
        <end position="160"/>
    </location>
</feature>
<evidence type="ECO:0000256" key="1">
    <source>
        <dbReference type="SAM" id="Phobius"/>
    </source>
</evidence>
<keyword evidence="1" id="KW-0812">Transmembrane</keyword>
<dbReference type="GO" id="GO:0090589">
    <property type="term" value="F:protein-phosphocysteine-trehalose phosphotransferase system transporter activity"/>
    <property type="evidence" value="ECO:0007669"/>
    <property type="project" value="TreeGrafter"/>
</dbReference>
<feature type="non-terminal residue" evidence="2">
    <location>
        <position position="1"/>
    </location>
</feature>
<dbReference type="GO" id="GO:0015771">
    <property type="term" value="P:trehalose transport"/>
    <property type="evidence" value="ECO:0007669"/>
    <property type="project" value="TreeGrafter"/>
</dbReference>
<sequence>CGVTEPAMYGINLKYVRVFIMSSIGAAIGAGIAGFGGLQMFGFSGSLIGFPNFISNPLTHHAPAGNLMLFWIATAVCAVATFLLVWFFGYKDTDVMGQGVEQKNAAIAVLDIAIVSFFLYQAIRFVQGTKLMKLVRGVIIFIFIRIIAGLIGLTTVEWLLNQVITYEEQIGTPQELYN</sequence>
<dbReference type="AlphaFoldDB" id="K6CPY2"/>
<dbReference type="STRING" id="1117379.BABA_26283"/>
<dbReference type="GO" id="GO:0009401">
    <property type="term" value="P:phosphoenolpyruvate-dependent sugar phosphotransferase system"/>
    <property type="evidence" value="ECO:0007669"/>
    <property type="project" value="TreeGrafter"/>
</dbReference>
<dbReference type="GO" id="GO:0005886">
    <property type="term" value="C:plasma membrane"/>
    <property type="evidence" value="ECO:0007669"/>
    <property type="project" value="TreeGrafter"/>
</dbReference>
<dbReference type="PANTHER" id="PTHR30175:SF1">
    <property type="entry name" value="PTS SYSTEM ARBUTIN-, CELLOBIOSE-, AND SALICIN-SPECIFIC EIIBC COMPONENT-RELATED"/>
    <property type="match status" value="1"/>
</dbReference>
<dbReference type="EMBL" id="AJLS01000197">
    <property type="protein sequence ID" value="EKN62317.1"/>
    <property type="molecule type" value="Genomic_DNA"/>
</dbReference>
<feature type="transmembrane region" description="Helical" evidence="1">
    <location>
        <begin position="18"/>
        <end position="43"/>
    </location>
</feature>
<name>K6CPY2_9BACI</name>
<keyword evidence="3" id="KW-1185">Reference proteome</keyword>
<protein>
    <submittedName>
        <fullName evidence="2">Beta-glucoside-specific PTS system IIABC component</fullName>
    </submittedName>
</protein>
<dbReference type="PANTHER" id="PTHR30175">
    <property type="entry name" value="PHOSPHOTRANSFERASE SYSTEM TRANSPORT PROTEIN"/>
    <property type="match status" value="1"/>
</dbReference>
<evidence type="ECO:0000313" key="3">
    <source>
        <dbReference type="Proteomes" id="UP000006316"/>
    </source>
</evidence>
<keyword evidence="1" id="KW-1133">Transmembrane helix</keyword>
<feature type="non-terminal residue" evidence="2">
    <location>
        <position position="178"/>
    </location>
</feature>
<reference evidence="2 3" key="1">
    <citation type="journal article" date="2012" name="Front. Microbiol.">
        <title>Redundancy and modularity in membrane-associated dissimilatory nitrate reduction in Bacillus.</title>
        <authorList>
            <person name="Heylen K."/>
            <person name="Keltjens J."/>
        </authorList>
    </citation>
    <scope>NUCLEOTIDE SEQUENCE [LARGE SCALE GENOMIC DNA]</scope>
    <source>
        <strain evidence="3">LMG 21833T</strain>
    </source>
</reference>
<keyword evidence="1" id="KW-0472">Membrane</keyword>
<dbReference type="eggNOG" id="COG1624">
    <property type="taxonomic scope" value="Bacteria"/>
</dbReference>
<proteinExistence type="predicted"/>
<dbReference type="Proteomes" id="UP000006316">
    <property type="component" value="Unassembled WGS sequence"/>
</dbReference>
<feature type="transmembrane region" description="Helical" evidence="1">
    <location>
        <begin position="107"/>
        <end position="126"/>
    </location>
</feature>
<comment type="caution">
    <text evidence="2">The sequence shown here is derived from an EMBL/GenBank/DDBJ whole genome shotgun (WGS) entry which is preliminary data.</text>
</comment>
<feature type="transmembrane region" description="Helical" evidence="1">
    <location>
        <begin position="64"/>
        <end position="87"/>
    </location>
</feature>
<organism evidence="2 3">
    <name type="scientific">Neobacillus bataviensis LMG 21833</name>
    <dbReference type="NCBI Taxonomy" id="1117379"/>
    <lineage>
        <taxon>Bacteria</taxon>
        <taxon>Bacillati</taxon>
        <taxon>Bacillota</taxon>
        <taxon>Bacilli</taxon>
        <taxon>Bacillales</taxon>
        <taxon>Bacillaceae</taxon>
        <taxon>Neobacillus</taxon>
    </lineage>
</organism>
<gene>
    <name evidence="2" type="ORF">BABA_26283</name>
</gene>
<accession>K6CPY2</accession>
<evidence type="ECO:0000313" key="2">
    <source>
        <dbReference type="EMBL" id="EKN62317.1"/>
    </source>
</evidence>
<dbReference type="InterPro" id="IPR050558">
    <property type="entry name" value="PTS_Sugar-Specific_Components"/>
</dbReference>